<reference evidence="3" key="1">
    <citation type="submission" date="2020-12" db="EMBL/GenBank/DDBJ databases">
        <title>Metabolic potential, ecology and presence of endohyphal bacteria is reflected in genomic diversity of Mucoromycotina.</title>
        <authorList>
            <person name="Muszewska A."/>
            <person name="Okrasinska A."/>
            <person name="Steczkiewicz K."/>
            <person name="Drgas O."/>
            <person name="Orlowska M."/>
            <person name="Perlinska-Lenart U."/>
            <person name="Aleksandrzak-Piekarczyk T."/>
            <person name="Szatraj K."/>
            <person name="Zielenkiewicz U."/>
            <person name="Pilsyk S."/>
            <person name="Malc E."/>
            <person name="Mieczkowski P."/>
            <person name="Kruszewska J.S."/>
            <person name="Biernat P."/>
            <person name="Pawlowska J."/>
        </authorList>
    </citation>
    <scope>NUCLEOTIDE SEQUENCE</scope>
    <source>
        <strain evidence="3">CBS 226.32</strain>
    </source>
</reference>
<evidence type="ECO:0008006" key="5">
    <source>
        <dbReference type="Google" id="ProtNLM"/>
    </source>
</evidence>
<evidence type="ECO:0000259" key="1">
    <source>
        <dbReference type="Pfam" id="PF17244"/>
    </source>
</evidence>
<comment type="caution">
    <text evidence="3">The sequence shown here is derived from an EMBL/GenBank/DDBJ whole genome shotgun (WGS) entry which is preliminary data.</text>
</comment>
<evidence type="ECO:0000313" key="4">
    <source>
        <dbReference type="Proteomes" id="UP000650833"/>
    </source>
</evidence>
<keyword evidence="4" id="KW-1185">Reference proteome</keyword>
<evidence type="ECO:0000313" key="3">
    <source>
        <dbReference type="EMBL" id="KAG2197536.1"/>
    </source>
</evidence>
<organism evidence="3 4">
    <name type="scientific">Mucor plumbeus</name>
    <dbReference type="NCBI Taxonomy" id="97098"/>
    <lineage>
        <taxon>Eukaryota</taxon>
        <taxon>Fungi</taxon>
        <taxon>Fungi incertae sedis</taxon>
        <taxon>Mucoromycota</taxon>
        <taxon>Mucoromycotina</taxon>
        <taxon>Mucoromycetes</taxon>
        <taxon>Mucorales</taxon>
        <taxon>Mucorineae</taxon>
        <taxon>Mucoraceae</taxon>
        <taxon>Mucor</taxon>
    </lineage>
</organism>
<name>A0A8H7QTW7_9FUNG</name>
<dbReference type="PANTHER" id="PTHR36033:SF1">
    <property type="entry name" value="NUCLEIC ACID-BINDING PROTEINS SUPERFAMILY"/>
    <property type="match status" value="1"/>
</dbReference>
<proteinExistence type="predicted"/>
<dbReference type="SUPFAM" id="SSF50249">
    <property type="entry name" value="Nucleic acid-binding proteins"/>
    <property type="match status" value="1"/>
</dbReference>
<evidence type="ECO:0000259" key="2">
    <source>
        <dbReference type="Pfam" id="PF17245"/>
    </source>
</evidence>
<dbReference type="EMBL" id="JAEPRC010000425">
    <property type="protein sequence ID" value="KAG2197536.1"/>
    <property type="molecule type" value="Genomic_DNA"/>
</dbReference>
<feature type="domain" description="Cell division control protein 24 OB" evidence="1">
    <location>
        <begin position="336"/>
        <end position="609"/>
    </location>
</feature>
<protein>
    <recommendedName>
        <fullName evidence="5">Cell division control protein 24 OB domain-containing protein</fullName>
    </recommendedName>
</protein>
<dbReference type="Proteomes" id="UP000650833">
    <property type="component" value="Unassembled WGS sequence"/>
</dbReference>
<dbReference type="OrthoDB" id="10265890at2759"/>
<dbReference type="AlphaFoldDB" id="A0A8H7QTW7"/>
<dbReference type="InterPro" id="IPR035200">
    <property type="entry name" value="Cdc24_OB2"/>
</dbReference>
<sequence length="651" mass="74454">MGKSFENLVRDIQSKLHVLFIKKSESNPGRLAMVEATKIPWSWVAVNTAKVLSEYPTGLTDTVLLSILELMWEKTFIKRFKGFDKDEANNRELDIYMHPKFNDWIAYSNENIKFFTNRKIRMICPPKANAPILNKYKDTSIARRYRVALIPPTELLLIMLDKNDKAFVQREFPHKIRNISKLTTCRLWLKIIHVEVIVHTTPTSSLYPTDESKSQRTDIFLVDMSSDCVPVILSLYDKQTKLASIFRRNDYIGLYKPAMNRGSSQEIVFEYANDTAIFLMPEKEAQEASLAKINLTTMVSQDDAFSYTDPKKDIAERDEEGFLDCLNYTQRIYVQDLVHRMLNVTLLGKVVGLANNNPYIKQDGETNLKMDRYAIRLSDSTGTMDITLWEDAGRDSRKLRVGQYVLLDHLVTSDRHESTNKQMIWYVNGSVVCGTRIYNVSTLSCLISSTSFRSIIPLWHAKENKSDHFQAEGMIVGWELFLNSGQQSVLSNTCPQSNEIDFLDNLLSDRITTLAHASCLLPRNGNDCEFCGCQIENDVVHIFRPKPGVADVNMSNTKNRGWEGWLEWSLDDGTSICKMYGGEETLLNVTTTHFRDMSHKSQIQLLNSVIGTQILCSLTGNGTSTYRLEQMTLFEPTEQECRFTLEAVSKK</sequence>
<dbReference type="Pfam" id="PF17245">
    <property type="entry name" value="CDC24_OB2"/>
    <property type="match status" value="1"/>
</dbReference>
<dbReference type="Pfam" id="PF17244">
    <property type="entry name" value="CDC24_OB3"/>
    <property type="match status" value="1"/>
</dbReference>
<dbReference type="Gene3D" id="2.40.50.140">
    <property type="entry name" value="Nucleic acid-binding proteins"/>
    <property type="match status" value="1"/>
</dbReference>
<feature type="domain" description="Cell division control protein 24 OB" evidence="2">
    <location>
        <begin position="85"/>
        <end position="225"/>
    </location>
</feature>
<dbReference type="InterPro" id="IPR012340">
    <property type="entry name" value="NA-bd_OB-fold"/>
</dbReference>
<dbReference type="PANTHER" id="PTHR36033">
    <property type="entry name" value="NUCLEIC ACID-BINDING PROTEINS SUPERFAMILY"/>
    <property type="match status" value="1"/>
</dbReference>
<gene>
    <name evidence="3" type="ORF">INT46_002865</name>
</gene>
<dbReference type="InterPro" id="IPR035203">
    <property type="entry name" value="Cdc24_OB3"/>
</dbReference>
<accession>A0A8H7QTW7</accession>